<keyword evidence="2" id="KW-0680">Restriction system</keyword>
<dbReference type="InterPro" id="IPR000055">
    <property type="entry name" value="Restrct_endonuc_typeI_TRD"/>
</dbReference>
<protein>
    <submittedName>
        <fullName evidence="5">Restriction modification system DNA specificity subunit</fullName>
    </submittedName>
</protein>
<comment type="similarity">
    <text evidence="1">Belongs to the type-I restriction system S methylase family.</text>
</comment>
<organism evidence="5 6">
    <name type="scientific">Rhodopirellula maiorica SM1</name>
    <dbReference type="NCBI Taxonomy" id="1265738"/>
    <lineage>
        <taxon>Bacteria</taxon>
        <taxon>Pseudomonadati</taxon>
        <taxon>Planctomycetota</taxon>
        <taxon>Planctomycetia</taxon>
        <taxon>Pirellulales</taxon>
        <taxon>Pirellulaceae</taxon>
        <taxon>Novipirellula</taxon>
    </lineage>
</organism>
<dbReference type="PATRIC" id="fig|1265738.3.peg.2908"/>
<dbReference type="InterPro" id="IPR044946">
    <property type="entry name" value="Restrct_endonuc_typeI_TRD_sf"/>
</dbReference>
<accession>M5RLG3</accession>
<dbReference type="Proteomes" id="UP000011991">
    <property type="component" value="Unassembled WGS sequence"/>
</dbReference>
<gene>
    <name evidence="5" type="ORF">RMSM_02913</name>
</gene>
<dbReference type="GO" id="GO:0009307">
    <property type="term" value="P:DNA restriction-modification system"/>
    <property type="evidence" value="ECO:0007669"/>
    <property type="project" value="UniProtKB-KW"/>
</dbReference>
<dbReference type="Pfam" id="PF01420">
    <property type="entry name" value="Methylase_S"/>
    <property type="match status" value="2"/>
</dbReference>
<dbReference type="PANTHER" id="PTHR30408">
    <property type="entry name" value="TYPE-1 RESTRICTION ENZYME ECOKI SPECIFICITY PROTEIN"/>
    <property type="match status" value="1"/>
</dbReference>
<keyword evidence="6" id="KW-1185">Reference proteome</keyword>
<dbReference type="Gene3D" id="3.90.220.20">
    <property type="entry name" value="DNA methylase specificity domains"/>
    <property type="match status" value="2"/>
</dbReference>
<proteinExistence type="inferred from homology"/>
<dbReference type="CDD" id="cd17278">
    <property type="entry name" value="RMtype1_S_LdeBORF1052P-TRD2-CR2"/>
    <property type="match status" value="1"/>
</dbReference>
<dbReference type="EMBL" id="ANOG01000418">
    <property type="protein sequence ID" value="EMI20155.1"/>
    <property type="molecule type" value="Genomic_DNA"/>
</dbReference>
<evidence type="ECO:0000313" key="5">
    <source>
        <dbReference type="EMBL" id="EMI20155.1"/>
    </source>
</evidence>
<sequence>MKWSSIVFGELYLQSSRNGIYKSKEYHGTGCKIINMGELFAFPVIRDQDMKRVELSLEEKERFLVAHGDLLFARRSLVEEGAGKCTLIESPNEDTTFESSIIRVRLDPKLADPRFYFYYFNSPLGRATVGSIVTGVNVKGIRGSELRLIHVPNISLDEQQRISLYVRRYDDLIENNLRRIALLEEAAQQLYKEWFVRLQFPGHDDLNVVDGIPEGWTKGTVRDLVEIKSGYAFKSKSFTDSGLFRVVTIRHVKDGEFDANSDSRIDEIPREMPVHCSLSVGDVLLSLTGNIGRACLVTGSNCLLNQRVAKLIPKRGLGFVYSFFRNETTKVRLETIATGVAQQNLSPIKMGHLDAVIPSTNVLHAFEAITEPICRKVILLHQQNQRLIEARELLLPRLISGEIEV</sequence>
<name>M5RLG3_9BACT</name>
<dbReference type="AlphaFoldDB" id="M5RLG3"/>
<evidence type="ECO:0000256" key="2">
    <source>
        <dbReference type="ARBA" id="ARBA00022747"/>
    </source>
</evidence>
<dbReference type="InterPro" id="IPR052021">
    <property type="entry name" value="Type-I_RS_S_subunit"/>
</dbReference>
<dbReference type="PANTHER" id="PTHR30408:SF13">
    <property type="entry name" value="TYPE I RESTRICTION ENZYME HINDI SPECIFICITY SUBUNIT"/>
    <property type="match status" value="1"/>
</dbReference>
<evidence type="ECO:0000256" key="3">
    <source>
        <dbReference type="ARBA" id="ARBA00023125"/>
    </source>
</evidence>
<evidence type="ECO:0000259" key="4">
    <source>
        <dbReference type="Pfam" id="PF01420"/>
    </source>
</evidence>
<dbReference type="GO" id="GO:0003677">
    <property type="term" value="F:DNA binding"/>
    <property type="evidence" value="ECO:0007669"/>
    <property type="project" value="UniProtKB-KW"/>
</dbReference>
<feature type="domain" description="Type I restriction modification DNA specificity" evidence="4">
    <location>
        <begin position="213"/>
        <end position="346"/>
    </location>
</feature>
<dbReference type="SUPFAM" id="SSF116734">
    <property type="entry name" value="DNA methylase specificity domain"/>
    <property type="match status" value="2"/>
</dbReference>
<keyword evidence="3" id="KW-0238">DNA-binding</keyword>
<dbReference type="OrthoDB" id="9811611at2"/>
<reference evidence="5 6" key="1">
    <citation type="journal article" date="2013" name="Mar. Genomics">
        <title>Expression of sulfatases in Rhodopirellula baltica and the diversity of sulfatases in the genus Rhodopirellula.</title>
        <authorList>
            <person name="Wegner C.E."/>
            <person name="Richter-Heitmann T."/>
            <person name="Klindworth A."/>
            <person name="Klockow C."/>
            <person name="Richter M."/>
            <person name="Achstetter T."/>
            <person name="Glockner F.O."/>
            <person name="Harder J."/>
        </authorList>
    </citation>
    <scope>NUCLEOTIDE SEQUENCE [LARGE SCALE GENOMIC DNA]</scope>
    <source>
        <strain evidence="5 6">SM1</strain>
    </source>
</reference>
<evidence type="ECO:0000256" key="1">
    <source>
        <dbReference type="ARBA" id="ARBA00010923"/>
    </source>
</evidence>
<comment type="caution">
    <text evidence="5">The sequence shown here is derived from an EMBL/GenBank/DDBJ whole genome shotgun (WGS) entry which is preliminary data.</text>
</comment>
<feature type="domain" description="Type I restriction modification DNA specificity" evidence="4">
    <location>
        <begin position="42"/>
        <end position="184"/>
    </location>
</feature>
<dbReference type="RefSeq" id="WP_008696718.1">
    <property type="nucleotide sequence ID" value="NZ_ANOG01000418.1"/>
</dbReference>
<dbReference type="CDD" id="cd17517">
    <property type="entry name" value="RMtype1_S_EcoKI_StySPI-TRD2-CR2_like"/>
    <property type="match status" value="1"/>
</dbReference>
<evidence type="ECO:0000313" key="6">
    <source>
        <dbReference type="Proteomes" id="UP000011991"/>
    </source>
</evidence>